<protein>
    <submittedName>
        <fullName evidence="1">Uncharacterized protein</fullName>
    </submittedName>
</protein>
<proteinExistence type="predicted"/>
<dbReference type="EMBL" id="NJGE01000041">
    <property type="protein sequence ID" value="PIT67886.1"/>
    <property type="molecule type" value="Genomic_DNA"/>
</dbReference>
<comment type="caution">
    <text evidence="1">The sequence shown here is derived from an EMBL/GenBank/DDBJ whole genome shotgun (WGS) entry which is preliminary data.</text>
</comment>
<evidence type="ECO:0000313" key="1">
    <source>
        <dbReference type="EMBL" id="PIT67886.1"/>
    </source>
</evidence>
<sequence>MFITVFKALRLIKAVVWLFIVFMRACFKRSILIMCFISKDHLTNEGVMINTFERNEKRL</sequence>
<dbReference type="AlphaFoldDB" id="A0A2N9Y853"/>
<reference evidence="1 2" key="1">
    <citation type="submission" date="2017-06" db="EMBL/GenBank/DDBJ databases">
        <title>Draft genome of Bartonella tribocorum strain L103, isolated from a rodent in Laos.</title>
        <authorList>
            <person name="Hadjadj L."/>
            <person name="Jiyipong T."/>
            <person name="Morand S."/>
            <person name="Diene S.M."/>
            <person name="Rolain J.-M."/>
        </authorList>
    </citation>
    <scope>NUCLEOTIDE SEQUENCE [LARGE SCALE GENOMIC DNA]</scope>
    <source>
        <strain evidence="1 2">L103</strain>
    </source>
</reference>
<name>A0A2N9Y853_9HYPH</name>
<organism evidence="1 2">
    <name type="scientific">Bartonella tribocorum</name>
    <dbReference type="NCBI Taxonomy" id="85701"/>
    <lineage>
        <taxon>Bacteria</taxon>
        <taxon>Pseudomonadati</taxon>
        <taxon>Pseudomonadota</taxon>
        <taxon>Alphaproteobacteria</taxon>
        <taxon>Hyphomicrobiales</taxon>
        <taxon>Bartonellaceae</taxon>
        <taxon>Bartonella</taxon>
    </lineage>
</organism>
<dbReference type="Proteomes" id="UP000229839">
    <property type="component" value="Unassembled WGS sequence"/>
</dbReference>
<gene>
    <name evidence="1" type="ORF">CER18_09205</name>
</gene>
<accession>A0A2N9Y853</accession>
<evidence type="ECO:0000313" key="2">
    <source>
        <dbReference type="Proteomes" id="UP000229839"/>
    </source>
</evidence>